<dbReference type="Proteomes" id="UP000244336">
    <property type="component" value="Chromosome 1"/>
</dbReference>
<evidence type="ECO:0000256" key="1">
    <source>
        <dbReference type="SAM" id="MobiDB-lite"/>
    </source>
</evidence>
<organism evidence="3 4">
    <name type="scientific">Panicum hallii var. hallii</name>
    <dbReference type="NCBI Taxonomy" id="1504633"/>
    <lineage>
        <taxon>Eukaryota</taxon>
        <taxon>Viridiplantae</taxon>
        <taxon>Streptophyta</taxon>
        <taxon>Embryophyta</taxon>
        <taxon>Tracheophyta</taxon>
        <taxon>Spermatophyta</taxon>
        <taxon>Magnoliopsida</taxon>
        <taxon>Liliopsida</taxon>
        <taxon>Poales</taxon>
        <taxon>Poaceae</taxon>
        <taxon>PACMAD clade</taxon>
        <taxon>Panicoideae</taxon>
        <taxon>Panicodae</taxon>
        <taxon>Paniceae</taxon>
        <taxon>Panicinae</taxon>
        <taxon>Panicum</taxon>
        <taxon>Panicum sect. Panicum</taxon>
    </lineage>
</organism>
<keyword evidence="4" id="KW-1185">Reference proteome</keyword>
<dbReference type="OrthoDB" id="10601950at2759"/>
<feature type="transmembrane region" description="Helical" evidence="2">
    <location>
        <begin position="212"/>
        <end position="234"/>
    </location>
</feature>
<reference evidence="3 4" key="1">
    <citation type="submission" date="2018-04" db="EMBL/GenBank/DDBJ databases">
        <title>WGS assembly of Panicum hallii var. hallii HAL2.</title>
        <authorList>
            <person name="Lovell J."/>
            <person name="Jenkins J."/>
            <person name="Lowry D."/>
            <person name="Mamidi S."/>
            <person name="Sreedasyam A."/>
            <person name="Weng X."/>
            <person name="Barry K."/>
            <person name="Bonette J."/>
            <person name="Campitelli B."/>
            <person name="Daum C."/>
            <person name="Gordon S."/>
            <person name="Gould B."/>
            <person name="Lipzen A."/>
            <person name="MacQueen A."/>
            <person name="Palacio-Mejia J."/>
            <person name="Plott C."/>
            <person name="Shakirov E."/>
            <person name="Shu S."/>
            <person name="Yoshinaga Y."/>
            <person name="Zane M."/>
            <person name="Rokhsar D."/>
            <person name="Grimwood J."/>
            <person name="Schmutz J."/>
            <person name="Juenger T."/>
        </authorList>
    </citation>
    <scope>NUCLEOTIDE SEQUENCE [LARGE SCALE GENOMIC DNA]</scope>
    <source>
        <strain evidence="4">cv. HAL2</strain>
    </source>
</reference>
<dbReference type="Gramene" id="PUZ76662">
    <property type="protein sequence ID" value="PUZ76662"/>
    <property type="gene ID" value="GQ55_1G308600"/>
</dbReference>
<keyword evidence="2" id="KW-0812">Transmembrane</keyword>
<evidence type="ECO:0000313" key="3">
    <source>
        <dbReference type="EMBL" id="PUZ76662.1"/>
    </source>
</evidence>
<proteinExistence type="predicted"/>
<dbReference type="AlphaFoldDB" id="A0A2T7F9A0"/>
<name>A0A2T7F9A0_9POAL</name>
<keyword evidence="2" id="KW-1133">Transmembrane helix</keyword>
<accession>A0A2T7F9A0</accession>
<evidence type="ECO:0000313" key="4">
    <source>
        <dbReference type="Proteomes" id="UP000244336"/>
    </source>
</evidence>
<evidence type="ECO:0000256" key="2">
    <source>
        <dbReference type="SAM" id="Phobius"/>
    </source>
</evidence>
<sequence length="242" mass="26531">MRAHARAAPAVTPEQRGRRRRPLSWRRGGMGRALAGFARRSCGRPRGSQHMHGACSRECLNQGVPTDCEPLTAARRQGHPPPVLNIYIIIIRSARQRSHRLRWVRQRAAHSAGGWAGWGMAMEGLAAKSTACGRGHVWRRRFRPRQRCGGRPQSWAPLGGDEAPAAKIFLCTLPCVMVYKVRTKPSGGVAAAGGGAADATIHWQAASSMLDLLVAGMALPADFFFFIWLGVFLFKPCYTLVQ</sequence>
<dbReference type="EMBL" id="CM009749">
    <property type="protein sequence ID" value="PUZ76662.1"/>
    <property type="molecule type" value="Genomic_DNA"/>
</dbReference>
<feature type="region of interest" description="Disordered" evidence="1">
    <location>
        <begin position="1"/>
        <end position="23"/>
    </location>
</feature>
<keyword evidence="2" id="KW-0472">Membrane</keyword>
<protein>
    <submittedName>
        <fullName evidence="3">Uncharacterized protein</fullName>
    </submittedName>
</protein>
<gene>
    <name evidence="3" type="ORF">GQ55_1G308600</name>
</gene>